<evidence type="ECO:0000256" key="2">
    <source>
        <dbReference type="SAM" id="SignalP"/>
    </source>
</evidence>
<feature type="signal peptide" evidence="2">
    <location>
        <begin position="1"/>
        <end position="28"/>
    </location>
</feature>
<sequence length="124" mass="13366">MSISRGGLVLVCFGTLFVSLLLIKVAEAEHSEYVDLHTVHREGSEGCKGGSGGPNKGNQCEEDEDVMDVDEDFDDTYKVVNKVKVSLSGIGKMAAEASMIGDDHGDDDEDSDLEHNDRVIILGH</sequence>
<accession>A0ABM3IHA0</accession>
<feature type="region of interest" description="Disordered" evidence="1">
    <location>
        <begin position="42"/>
        <end position="64"/>
    </location>
</feature>
<dbReference type="GeneID" id="125421997"/>
<keyword evidence="2" id="KW-0732">Signal</keyword>
<evidence type="ECO:0000313" key="4">
    <source>
        <dbReference type="RefSeq" id="XP_048328350.2"/>
    </source>
</evidence>
<feature type="chain" id="PRO_5046100572" evidence="2">
    <location>
        <begin position="29"/>
        <end position="124"/>
    </location>
</feature>
<evidence type="ECO:0000313" key="3">
    <source>
        <dbReference type="Proteomes" id="UP001652623"/>
    </source>
</evidence>
<dbReference type="RefSeq" id="XP_048328350.2">
    <property type="nucleotide sequence ID" value="XM_048472393.2"/>
</dbReference>
<feature type="compositionally biased region" description="Gly residues" evidence="1">
    <location>
        <begin position="46"/>
        <end position="55"/>
    </location>
</feature>
<organism evidence="3 4">
    <name type="scientific">Ziziphus jujuba</name>
    <name type="common">Chinese jujube</name>
    <name type="synonym">Ziziphus sativa</name>
    <dbReference type="NCBI Taxonomy" id="326968"/>
    <lineage>
        <taxon>Eukaryota</taxon>
        <taxon>Viridiplantae</taxon>
        <taxon>Streptophyta</taxon>
        <taxon>Embryophyta</taxon>
        <taxon>Tracheophyta</taxon>
        <taxon>Spermatophyta</taxon>
        <taxon>Magnoliopsida</taxon>
        <taxon>eudicotyledons</taxon>
        <taxon>Gunneridae</taxon>
        <taxon>Pentapetalae</taxon>
        <taxon>rosids</taxon>
        <taxon>fabids</taxon>
        <taxon>Rosales</taxon>
        <taxon>Rhamnaceae</taxon>
        <taxon>Paliureae</taxon>
        <taxon>Ziziphus</taxon>
    </lineage>
</organism>
<reference evidence="4" key="1">
    <citation type="submission" date="2025-08" db="UniProtKB">
        <authorList>
            <consortium name="RefSeq"/>
        </authorList>
    </citation>
    <scope>IDENTIFICATION</scope>
    <source>
        <tissue evidence="4">Seedling</tissue>
    </source>
</reference>
<name>A0ABM3IHA0_ZIZJJ</name>
<gene>
    <name evidence="4" type="primary">LOC125421997</name>
</gene>
<protein>
    <submittedName>
        <fullName evidence="4">Uncharacterized protein LOC125421997</fullName>
    </submittedName>
</protein>
<keyword evidence="3" id="KW-1185">Reference proteome</keyword>
<proteinExistence type="predicted"/>
<evidence type="ECO:0000256" key="1">
    <source>
        <dbReference type="SAM" id="MobiDB-lite"/>
    </source>
</evidence>
<dbReference type="Proteomes" id="UP001652623">
    <property type="component" value="Chromosome 4"/>
</dbReference>